<dbReference type="GO" id="GO:0005634">
    <property type="term" value="C:nucleus"/>
    <property type="evidence" value="ECO:0007669"/>
    <property type="project" value="TreeGrafter"/>
</dbReference>
<dbReference type="AlphaFoldDB" id="A0A8K0EVE0"/>
<dbReference type="GO" id="GO:0044773">
    <property type="term" value="P:mitotic DNA damage checkpoint signaling"/>
    <property type="evidence" value="ECO:0007669"/>
    <property type="project" value="TreeGrafter"/>
</dbReference>
<dbReference type="Proteomes" id="UP000838412">
    <property type="component" value="Chromosome 5"/>
</dbReference>
<protein>
    <submittedName>
        <fullName evidence="2">WEE1 protein</fullName>
    </submittedName>
</protein>
<feature type="domain" description="Protein kinase" evidence="1">
    <location>
        <begin position="71"/>
        <end position="349"/>
    </location>
</feature>
<dbReference type="InterPro" id="IPR011009">
    <property type="entry name" value="Kinase-like_dom_sf"/>
</dbReference>
<proteinExistence type="predicted"/>
<gene>
    <name evidence="2" type="primary">WEE1</name>
    <name evidence="2" type="ORF">BLAG_LOCUS18966</name>
</gene>
<dbReference type="GO" id="GO:0005737">
    <property type="term" value="C:cytoplasm"/>
    <property type="evidence" value="ECO:0007669"/>
    <property type="project" value="TreeGrafter"/>
</dbReference>
<reference evidence="2" key="1">
    <citation type="submission" date="2022-01" db="EMBL/GenBank/DDBJ databases">
        <authorList>
            <person name="Braso-Vives M."/>
        </authorList>
    </citation>
    <scope>NUCLEOTIDE SEQUENCE</scope>
</reference>
<evidence type="ECO:0000313" key="2">
    <source>
        <dbReference type="EMBL" id="CAH1264673.1"/>
    </source>
</evidence>
<dbReference type="EMBL" id="OV696690">
    <property type="protein sequence ID" value="CAH1264673.1"/>
    <property type="molecule type" value="Genomic_DNA"/>
</dbReference>
<evidence type="ECO:0000313" key="3">
    <source>
        <dbReference type="Proteomes" id="UP000838412"/>
    </source>
</evidence>
<dbReference type="SMART" id="SM00220">
    <property type="entry name" value="S_TKc"/>
    <property type="match status" value="1"/>
</dbReference>
<evidence type="ECO:0000259" key="1">
    <source>
        <dbReference type="PROSITE" id="PS50011"/>
    </source>
</evidence>
<dbReference type="GO" id="GO:0005524">
    <property type="term" value="F:ATP binding"/>
    <property type="evidence" value="ECO:0007669"/>
    <property type="project" value="InterPro"/>
</dbReference>
<dbReference type="PANTHER" id="PTHR44167:SF31">
    <property type="entry name" value="PROTEIN CBG02007"/>
    <property type="match status" value="1"/>
</dbReference>
<name>A0A8K0EVE0_BRALA</name>
<keyword evidence="3" id="KW-1185">Reference proteome</keyword>
<dbReference type="InterPro" id="IPR000719">
    <property type="entry name" value="Prot_kinase_dom"/>
</dbReference>
<dbReference type="Gene3D" id="1.10.510.10">
    <property type="entry name" value="Transferase(Phosphotransferase) domain 1"/>
    <property type="match status" value="1"/>
</dbReference>
<dbReference type="SUPFAM" id="SSF56112">
    <property type="entry name" value="Protein kinase-like (PK-like)"/>
    <property type="match status" value="1"/>
</dbReference>
<dbReference type="Pfam" id="PF00069">
    <property type="entry name" value="Pkinase"/>
    <property type="match status" value="1"/>
</dbReference>
<dbReference type="OrthoDB" id="5979581at2759"/>
<dbReference type="PANTHER" id="PTHR44167">
    <property type="entry name" value="OVARIAN-SPECIFIC SERINE/THREONINE-PROTEIN KINASE LOK-RELATED"/>
    <property type="match status" value="1"/>
</dbReference>
<dbReference type="GO" id="GO:0004674">
    <property type="term" value="F:protein serine/threonine kinase activity"/>
    <property type="evidence" value="ECO:0007669"/>
    <property type="project" value="TreeGrafter"/>
</dbReference>
<accession>A0A8K0EVE0</accession>
<organism evidence="2 3">
    <name type="scientific">Branchiostoma lanceolatum</name>
    <name type="common">Common lancelet</name>
    <name type="synonym">Amphioxus lanceolatum</name>
    <dbReference type="NCBI Taxonomy" id="7740"/>
    <lineage>
        <taxon>Eukaryota</taxon>
        <taxon>Metazoa</taxon>
        <taxon>Chordata</taxon>
        <taxon>Cephalochordata</taxon>
        <taxon>Leptocardii</taxon>
        <taxon>Amphioxiformes</taxon>
        <taxon>Branchiostomatidae</taxon>
        <taxon>Branchiostoma</taxon>
    </lineage>
</organism>
<sequence>MRDGRPCLGCVTGVVETALPTCGLGNRHVVASWAKETSRGERQTTRNEEDIIDWFGWDYDDLKNDPNIALGTVADRTECSGFDKVLYMASNALILKGTYKGREVALKVSRDNENAWNEIAALTAMEGDNHCVEALSWYTIPAESAQKQPDHVTVIVEPYIPTPEKNVQVTTWGNDGVGETHSIPVMSSSAELRDYMEQLLEAIRHIHKRSWVHLDIKPSNILVEETHSGMSLTLIDFDVALKLDQALRAKIQYGTPFFQPPEVRTGDQARLSAKADIFSAGITFALVASCAHPSADPLVFDVDDPSIVIKRCEDSPILNGKGLKLVRAMTHPDPTRRPTALAALQHSYFS</sequence>
<dbReference type="PROSITE" id="PS50011">
    <property type="entry name" value="PROTEIN_KINASE_DOM"/>
    <property type="match status" value="1"/>
</dbReference>